<dbReference type="EMBL" id="CATOUU010000703">
    <property type="protein sequence ID" value="CAI9942600.1"/>
    <property type="molecule type" value="Genomic_DNA"/>
</dbReference>
<evidence type="ECO:0000313" key="4">
    <source>
        <dbReference type="Proteomes" id="UP001642409"/>
    </source>
</evidence>
<evidence type="ECO:0008006" key="5">
    <source>
        <dbReference type="Google" id="ProtNLM"/>
    </source>
</evidence>
<dbReference type="AlphaFoldDB" id="A0AA86PM17"/>
<evidence type="ECO:0000313" key="2">
    <source>
        <dbReference type="EMBL" id="CAI9942600.1"/>
    </source>
</evidence>
<name>A0AA86PM17_9EUKA</name>
<feature type="transmembrane region" description="Helical" evidence="1">
    <location>
        <begin position="1003"/>
        <end position="1023"/>
    </location>
</feature>
<reference evidence="3 4" key="2">
    <citation type="submission" date="2024-07" db="EMBL/GenBank/DDBJ databases">
        <authorList>
            <person name="Akdeniz Z."/>
        </authorList>
    </citation>
    <scope>NUCLEOTIDE SEQUENCE [LARGE SCALE GENOMIC DNA]</scope>
</reference>
<keyword evidence="1" id="KW-1133">Transmembrane helix</keyword>
<evidence type="ECO:0000313" key="3">
    <source>
        <dbReference type="EMBL" id="CAL6013818.1"/>
    </source>
</evidence>
<reference evidence="2" key="1">
    <citation type="submission" date="2023-06" db="EMBL/GenBank/DDBJ databases">
        <authorList>
            <person name="Kurt Z."/>
        </authorList>
    </citation>
    <scope>NUCLEOTIDE SEQUENCE</scope>
</reference>
<comment type="caution">
    <text evidence="2">The sequence shown here is derived from an EMBL/GenBank/DDBJ whole genome shotgun (WGS) entry which is preliminary data.</text>
</comment>
<evidence type="ECO:0000256" key="1">
    <source>
        <dbReference type="SAM" id="Phobius"/>
    </source>
</evidence>
<keyword evidence="1" id="KW-0812">Transmembrane</keyword>
<keyword evidence="1" id="KW-0472">Membrane</keyword>
<organism evidence="2">
    <name type="scientific">Hexamita inflata</name>
    <dbReference type="NCBI Taxonomy" id="28002"/>
    <lineage>
        <taxon>Eukaryota</taxon>
        <taxon>Metamonada</taxon>
        <taxon>Diplomonadida</taxon>
        <taxon>Hexamitidae</taxon>
        <taxon>Hexamitinae</taxon>
        <taxon>Hexamita</taxon>
    </lineage>
</organism>
<protein>
    <recommendedName>
        <fullName evidence="5">Transmembrane protein</fullName>
    </recommendedName>
</protein>
<gene>
    <name evidence="3" type="ORF">HINF_LOCUS23971</name>
    <name evidence="2" type="ORF">HINF_LOCUS30245</name>
</gene>
<proteinExistence type="predicted"/>
<dbReference type="Proteomes" id="UP001642409">
    <property type="component" value="Unassembled WGS sequence"/>
</dbReference>
<sequence>MDTWWQLQMMLDYDSTKDWAQGALNRLYQQYPDVDLFFYSQKKHAYDQYDWELNYLNQISNQITKEDDLEQLKQKIGENNTFFTINDYEFLADGIPYTNPMIFSKFSKDVVLIFNNFDEIQVFNLTLLETSSLIDRIWIYVMNNNQQINVIQQLYNISYMSIIQILIFQDRITEYLQRHVINTNSVTDFSFIKQIQKEIQFNNHQQQVYNIFNGTISSLSESYTIFMLFTKYSNYFTYQLTINKELNVIFIIITPEFNNQFLLRYNQYIDLYLIYSDFNSFKRVIMKSIIKYLNQLIYDEAPKMGNVNRTLIFMKPIYMNLEYLGCIYKVLDYENFAGQNIISLDQISRVIIKDSKTKRVIIDPFAQYSVSYSKTDYQFQLYYQLQPVVFKHEDLELKYSDHVQFTTQKLLDIIENDIYLRIDITKYQKQYKLKNINTIVTLSNVALGFVQRTQGMYCQQTDPKSTEYLNLMKTYTSDTKFNISELRSIASPSHVKMQQDCPDMLGQKCLDSNSQYINYQKILRQSFEISDFEFLCFLNKSDSFTFHSYYDQLLQNISKLKNIGNISNFVNEFIIFEKLISQNQFEDAIQLPLINFVLMNNNAVSKFQEVMDYRYFIQKVEGDQLVNIMLDEIVPDDTIVVISFIVLDLFIQLQKISLFTALTNHLVNLTNNPDIDQIQIGSIDINTQDDQYSILFENYYQQYLSEIDISSQPLSIQQNIQDRIKMYLYGYKAYQLHYYTYSSGDNWLPIMKEQLKAQPLGFTGKFRIGYINGKLSITKAINIQSKNLDNRTSTGGFLTIVLKSSINFPLNDNFTVFDSSLRFIHGINDKQYEKGIKYILYKYNYIQQTKINYTTNNVQSVLELNYSFWNDALQKAKANQFTLVITQNILSNNNRISEADYNQSEIHQRTVIFDAKCDYFESGKIYVKQLGALDAVLIIYQDVILSNYTLEQSINNSFTPETISYFYNDLNSRELATTYYAYNIFPDTFIDPTTSYQFPISEIPVIMFIFCVPLILNIVFLVIRNLFGKQQSYELFENFEQISYVDSSTCVKYKKRFIINHLNYKQRTITELAENYTLNEEYMFQNQQYLIFDSDQKQQFSLSSLVIYEQLFPFLKLQSNQTENFQFSFSILVPSQQYSQMINSVILRKTYLSNHFLQINCKQVMYKTIITKIMPVKSRNASKRVSRLNSVVNSQNQSESNFISISYDMNEFYYRNTFSPLGVQIHTFKTYQIEESTDFLLELSFE</sequence>
<keyword evidence="4" id="KW-1185">Reference proteome</keyword>
<dbReference type="EMBL" id="CAXDID020000069">
    <property type="protein sequence ID" value="CAL6013818.1"/>
    <property type="molecule type" value="Genomic_DNA"/>
</dbReference>
<accession>A0AA86PM17</accession>